<evidence type="ECO:0000256" key="7">
    <source>
        <dbReference type="ARBA" id="ARBA00023141"/>
    </source>
</evidence>
<comment type="subcellular location">
    <subcellularLocation>
        <location evidence="9">Cytoplasm</location>
    </subcellularLocation>
</comment>
<comment type="caution">
    <text evidence="11">The sequence shown here is derived from an EMBL/GenBank/DDBJ whole genome shotgun (WGS) entry which is preliminary data.</text>
</comment>
<keyword evidence="5 9" id="KW-0028">Amino-acid biosynthesis</keyword>
<dbReference type="UniPathway" id="UPA00053">
    <property type="reaction ID" value="UER00089"/>
</dbReference>
<feature type="binding site" evidence="9">
    <location>
        <position position="171"/>
    </location>
    <ligand>
        <name>3-phosphoshikimate</name>
        <dbReference type="ChEBI" id="CHEBI:145989"/>
    </ligand>
</feature>
<comment type="pathway">
    <text evidence="2 9">Metabolic intermediate biosynthesis; chorismate biosynthesis; chorismate from D-erythrose 4-phosphate and phosphoenolpyruvate: step 6/7.</text>
</comment>
<dbReference type="HAMAP" id="MF_00210">
    <property type="entry name" value="EPSP_synth"/>
    <property type="match status" value="1"/>
</dbReference>
<gene>
    <name evidence="9 11" type="primary">aroA</name>
    <name evidence="11" type="ORF">COY37_06585</name>
</gene>
<dbReference type="Gene3D" id="3.65.10.10">
    <property type="entry name" value="Enolpyruvate transferase domain"/>
    <property type="match status" value="2"/>
</dbReference>
<dbReference type="PANTHER" id="PTHR21090:SF5">
    <property type="entry name" value="PENTAFUNCTIONAL AROM POLYPEPTIDE"/>
    <property type="match status" value="1"/>
</dbReference>
<comment type="similarity">
    <text evidence="3 9">Belongs to the EPSP synthase family.</text>
</comment>
<proteinExistence type="inferred from homology"/>
<feature type="binding site" evidence="9">
    <location>
        <position position="390"/>
    </location>
    <ligand>
        <name>phosphoenolpyruvate</name>
        <dbReference type="ChEBI" id="CHEBI:58702"/>
    </ligand>
</feature>
<feature type="binding site" evidence="9">
    <location>
        <position position="21"/>
    </location>
    <ligand>
        <name>3-phosphoshikimate</name>
        <dbReference type="ChEBI" id="CHEBI:145989"/>
    </ligand>
</feature>
<evidence type="ECO:0000256" key="9">
    <source>
        <dbReference type="HAMAP-Rule" id="MF_00210"/>
    </source>
</evidence>
<feature type="active site" description="Proton acceptor" evidence="9">
    <location>
        <position position="317"/>
    </location>
</feature>
<comment type="caution">
    <text evidence="9">Lacks conserved residue(s) required for the propagation of feature annotation.</text>
</comment>
<dbReference type="FunFam" id="3.65.10.10:FF:000005">
    <property type="entry name" value="3-phosphoshikimate 1-carboxyvinyltransferase"/>
    <property type="match status" value="1"/>
</dbReference>
<dbReference type="InterPro" id="IPR001986">
    <property type="entry name" value="Enolpyruvate_Tfrase_dom"/>
</dbReference>
<dbReference type="EC" id="2.5.1.19" evidence="9"/>
<feature type="binding site" evidence="9">
    <location>
        <position position="21"/>
    </location>
    <ligand>
        <name>phosphoenolpyruvate</name>
        <dbReference type="ChEBI" id="CHEBI:58702"/>
    </ligand>
</feature>
<dbReference type="InterPro" id="IPR013792">
    <property type="entry name" value="RNA3'P_cycl/enolpyr_Trfase_a/b"/>
</dbReference>
<feature type="binding site" evidence="9">
    <location>
        <position position="22"/>
    </location>
    <ligand>
        <name>3-phosphoshikimate</name>
        <dbReference type="ChEBI" id="CHEBI:145989"/>
    </ligand>
</feature>
<dbReference type="GO" id="GO:0008652">
    <property type="term" value="P:amino acid biosynthetic process"/>
    <property type="evidence" value="ECO:0007669"/>
    <property type="project" value="UniProtKB-KW"/>
</dbReference>
<evidence type="ECO:0000256" key="5">
    <source>
        <dbReference type="ARBA" id="ARBA00022605"/>
    </source>
</evidence>
<evidence type="ECO:0000313" key="11">
    <source>
        <dbReference type="EMBL" id="PIZ38189.1"/>
    </source>
</evidence>
<dbReference type="PIRSF" id="PIRSF000505">
    <property type="entry name" value="EPSPS"/>
    <property type="match status" value="1"/>
</dbReference>
<feature type="binding site" evidence="9">
    <location>
        <position position="348"/>
    </location>
    <ligand>
        <name>phosphoenolpyruvate</name>
        <dbReference type="ChEBI" id="CHEBI:58702"/>
    </ligand>
</feature>
<dbReference type="GO" id="GO:0009073">
    <property type="term" value="P:aromatic amino acid family biosynthetic process"/>
    <property type="evidence" value="ECO:0007669"/>
    <property type="project" value="UniProtKB-KW"/>
</dbReference>
<feature type="binding site" evidence="9">
    <location>
        <position position="26"/>
    </location>
    <ligand>
        <name>3-phosphoshikimate</name>
        <dbReference type="ChEBI" id="CHEBI:145989"/>
    </ligand>
</feature>
<dbReference type="FunFam" id="3.65.10.10:FF:000006">
    <property type="entry name" value="3-phosphoshikimate 1-carboxyvinyltransferase"/>
    <property type="match status" value="1"/>
</dbReference>
<dbReference type="PROSITE" id="PS00104">
    <property type="entry name" value="EPSP_SYNTHASE_1"/>
    <property type="match status" value="1"/>
</dbReference>
<dbReference type="NCBIfam" id="TIGR01356">
    <property type="entry name" value="aroA"/>
    <property type="match status" value="1"/>
</dbReference>
<dbReference type="Proteomes" id="UP000230956">
    <property type="component" value="Unassembled WGS sequence"/>
</dbReference>
<dbReference type="RefSeq" id="WP_286677960.1">
    <property type="nucleotide sequence ID" value="NZ_MNXI01000048.1"/>
</dbReference>
<keyword evidence="7 9" id="KW-0057">Aromatic amino acid biosynthesis</keyword>
<dbReference type="PANTHER" id="PTHR21090">
    <property type="entry name" value="AROM/DEHYDROQUINATE SYNTHASE"/>
    <property type="match status" value="1"/>
</dbReference>
<dbReference type="InterPro" id="IPR006264">
    <property type="entry name" value="EPSP_synthase"/>
</dbReference>
<comment type="function">
    <text evidence="1 9">Catalyzes the transfer of the enolpyruvyl moiety of phosphoenolpyruvate (PEP) to the 5-hydroxyl of shikimate-3-phosphate (S3P) to produce enolpyruvyl shikimate-3-phosphate and inorganic phosphate.</text>
</comment>
<feature type="binding site" evidence="9">
    <location>
        <position position="94"/>
    </location>
    <ligand>
        <name>phosphoenolpyruvate</name>
        <dbReference type="ChEBI" id="CHEBI:58702"/>
    </ligand>
</feature>
<feature type="binding site" evidence="9">
    <location>
        <position position="124"/>
    </location>
    <ligand>
        <name>phosphoenolpyruvate</name>
        <dbReference type="ChEBI" id="CHEBI:58702"/>
    </ligand>
</feature>
<evidence type="ECO:0000256" key="3">
    <source>
        <dbReference type="ARBA" id="ARBA00009948"/>
    </source>
</evidence>
<evidence type="ECO:0000256" key="1">
    <source>
        <dbReference type="ARBA" id="ARBA00002174"/>
    </source>
</evidence>
<dbReference type="SUPFAM" id="SSF55205">
    <property type="entry name" value="EPT/RTPC-like"/>
    <property type="match status" value="1"/>
</dbReference>
<evidence type="ECO:0000256" key="4">
    <source>
        <dbReference type="ARBA" id="ARBA00022490"/>
    </source>
</evidence>
<feature type="binding site" evidence="9">
    <location>
        <position position="171"/>
    </location>
    <ligand>
        <name>phosphoenolpyruvate</name>
        <dbReference type="ChEBI" id="CHEBI:58702"/>
    </ligand>
</feature>
<feature type="binding site" evidence="9">
    <location>
        <position position="169"/>
    </location>
    <ligand>
        <name>3-phosphoshikimate</name>
        <dbReference type="ChEBI" id="CHEBI:145989"/>
    </ligand>
</feature>
<evidence type="ECO:0000256" key="2">
    <source>
        <dbReference type="ARBA" id="ARBA00004811"/>
    </source>
</evidence>
<evidence type="ECO:0000313" key="12">
    <source>
        <dbReference type="Proteomes" id="UP000230956"/>
    </source>
</evidence>
<evidence type="ECO:0000256" key="6">
    <source>
        <dbReference type="ARBA" id="ARBA00022679"/>
    </source>
</evidence>
<dbReference type="PROSITE" id="PS00885">
    <property type="entry name" value="EPSP_SYNTHASE_2"/>
    <property type="match status" value="1"/>
</dbReference>
<dbReference type="GO" id="GO:0009423">
    <property type="term" value="P:chorismate biosynthetic process"/>
    <property type="evidence" value="ECO:0007669"/>
    <property type="project" value="UniProtKB-UniRule"/>
</dbReference>
<feature type="domain" description="Enolpyruvate transferase" evidence="10">
    <location>
        <begin position="7"/>
        <end position="423"/>
    </location>
</feature>
<dbReference type="InterPro" id="IPR023193">
    <property type="entry name" value="EPSP_synthase_CS"/>
</dbReference>
<dbReference type="CDD" id="cd01556">
    <property type="entry name" value="EPSP_synthase"/>
    <property type="match status" value="1"/>
</dbReference>
<dbReference type="AlphaFoldDB" id="A0A2M7T7K4"/>
<comment type="subunit">
    <text evidence="9">Monomer.</text>
</comment>
<organism evidence="11 12">
    <name type="scientific">Candidatus Aquicultor secundus</name>
    <dbReference type="NCBI Taxonomy" id="1973895"/>
    <lineage>
        <taxon>Bacteria</taxon>
        <taxon>Bacillati</taxon>
        <taxon>Actinomycetota</taxon>
        <taxon>Candidatus Aquicultoria</taxon>
        <taxon>Candidatus Aquicultorales</taxon>
        <taxon>Candidatus Aquicultoraceae</taxon>
        <taxon>Candidatus Aquicultor</taxon>
    </lineage>
</organism>
<feature type="binding site" evidence="9">
    <location>
        <position position="317"/>
    </location>
    <ligand>
        <name>3-phosphoshikimate</name>
        <dbReference type="ChEBI" id="CHEBI:145989"/>
    </ligand>
</feature>
<evidence type="ECO:0000259" key="10">
    <source>
        <dbReference type="Pfam" id="PF00275"/>
    </source>
</evidence>
<protein>
    <recommendedName>
        <fullName evidence="9">3-phosphoshikimate 1-carboxyvinyltransferase</fullName>
        <ecNumber evidence="9">2.5.1.19</ecNumber>
    </recommendedName>
    <alternativeName>
        <fullName evidence="9">5-enolpyruvylshikimate-3-phosphate synthase</fullName>
        <shortName evidence="9">EPSP synthase</shortName>
        <shortName evidence="9">EPSPS</shortName>
    </alternativeName>
</protein>
<comment type="catalytic activity">
    <reaction evidence="8">
        <text>3-phosphoshikimate + phosphoenolpyruvate = 5-O-(1-carboxyvinyl)-3-phosphoshikimate + phosphate</text>
        <dbReference type="Rhea" id="RHEA:21256"/>
        <dbReference type="ChEBI" id="CHEBI:43474"/>
        <dbReference type="ChEBI" id="CHEBI:57701"/>
        <dbReference type="ChEBI" id="CHEBI:58702"/>
        <dbReference type="ChEBI" id="CHEBI:145989"/>
        <dbReference type="EC" id="2.5.1.19"/>
    </reaction>
    <physiologicalReaction direction="left-to-right" evidence="8">
        <dbReference type="Rhea" id="RHEA:21257"/>
    </physiologicalReaction>
</comment>
<accession>A0A2M7T7K4</accession>
<sequence>MQLTVGKINSISGTITVPGDKSISHRSIMIGALADGVTHVTGFLAAEDCISTMRCFESLGVTIERLSDTELKIHGVGLKGLKEPGDVLDVGNSGTTLRILPGILASQDQGLFVVLTGDASIRRRPTGRVVEPLRLMTAEIWGREEGNYPPLAINGSRIESIQYNLPVASAQVKTCLLLAALLAEGETEISEPAQSRDHTERMLELFGARIDSYDTTYKINGGQRLKAAPVDVPGDISSAAFFMVAASIVNDSSLRIENVGVNETRTGIIDALYEMGANILLSDQRDVSNEPRANMEIKSAQLKATILEGEIIPRLIDEIPIIAVAATQAEGRTEIRDARELRVKESDRIAALSAELRKMGAIIEELDDGMIIHGPTPLKGARVNSHGDHRIAMSLAVAALVADGETVIENSESIAISYPSFVGDVLNLRK</sequence>
<dbReference type="Pfam" id="PF00275">
    <property type="entry name" value="EPSP_synthase"/>
    <property type="match status" value="1"/>
</dbReference>
<evidence type="ECO:0000256" key="8">
    <source>
        <dbReference type="ARBA" id="ARBA00044633"/>
    </source>
</evidence>
<keyword evidence="4 9" id="KW-0963">Cytoplasm</keyword>
<keyword evidence="6 9" id="KW-0808">Transferase</keyword>
<dbReference type="EMBL" id="PFNG01000157">
    <property type="protein sequence ID" value="PIZ38189.1"/>
    <property type="molecule type" value="Genomic_DNA"/>
</dbReference>
<dbReference type="GO" id="GO:0005737">
    <property type="term" value="C:cytoplasm"/>
    <property type="evidence" value="ECO:0007669"/>
    <property type="project" value="UniProtKB-SubCell"/>
</dbReference>
<reference evidence="12" key="1">
    <citation type="submission" date="2017-09" db="EMBL/GenBank/DDBJ databases">
        <title>Depth-based differentiation of microbial function through sediment-hosted aquifers and enrichment of novel symbionts in the deep terrestrial subsurface.</title>
        <authorList>
            <person name="Probst A.J."/>
            <person name="Ladd B."/>
            <person name="Jarett J.K."/>
            <person name="Geller-Mcgrath D.E."/>
            <person name="Sieber C.M.K."/>
            <person name="Emerson J.B."/>
            <person name="Anantharaman K."/>
            <person name="Thomas B.C."/>
            <person name="Malmstrom R."/>
            <person name="Stieglmeier M."/>
            <person name="Klingl A."/>
            <person name="Woyke T."/>
            <person name="Ryan C.M."/>
            <person name="Banfield J.F."/>
        </authorList>
    </citation>
    <scope>NUCLEOTIDE SEQUENCE [LARGE SCALE GENOMIC DNA]</scope>
</reference>
<dbReference type="GO" id="GO:0003866">
    <property type="term" value="F:3-phosphoshikimate 1-carboxyvinyltransferase activity"/>
    <property type="evidence" value="ECO:0007669"/>
    <property type="project" value="UniProtKB-UniRule"/>
</dbReference>
<feature type="binding site" evidence="9">
    <location>
        <position position="344"/>
    </location>
    <ligand>
        <name>3-phosphoshikimate</name>
        <dbReference type="ChEBI" id="CHEBI:145989"/>
    </ligand>
</feature>
<dbReference type="InterPro" id="IPR036968">
    <property type="entry name" value="Enolpyruvate_Tfrase_sf"/>
</dbReference>
<name>A0A2M7T7K4_9ACTN</name>